<dbReference type="AlphaFoldDB" id="A0A6M2ENS7"/>
<accession>A0A6M2ENS7</accession>
<sequence>MFSHVKIKFLARFFHHLTDVSNFSKEDGYNNVPSLLTERRFLNSLMIMGWSLTESWKGLFAEVNLHQTPLLTAIRELWSLKGLKNDTPSSQDPKIVKEKKF</sequence>
<protein>
    <submittedName>
        <fullName evidence="1">Uncharacterized protein</fullName>
    </submittedName>
</protein>
<reference evidence="1" key="1">
    <citation type="submission" date="2020-03" db="EMBL/GenBank/DDBJ databases">
        <authorList>
            <person name="Zhang R."/>
        </authorList>
    </citation>
    <scope>NUCLEOTIDE SEQUENCE</scope>
</reference>
<name>A0A6M2ENS7_9ROSI</name>
<organism evidence="1">
    <name type="scientific">Populus davidiana</name>
    <dbReference type="NCBI Taxonomy" id="266767"/>
    <lineage>
        <taxon>Eukaryota</taxon>
        <taxon>Viridiplantae</taxon>
        <taxon>Streptophyta</taxon>
        <taxon>Embryophyta</taxon>
        <taxon>Tracheophyta</taxon>
        <taxon>Spermatophyta</taxon>
        <taxon>Magnoliopsida</taxon>
        <taxon>eudicotyledons</taxon>
        <taxon>Gunneridae</taxon>
        <taxon>Pentapetalae</taxon>
        <taxon>rosids</taxon>
        <taxon>fabids</taxon>
        <taxon>Malpighiales</taxon>
        <taxon>Salicaceae</taxon>
        <taxon>Saliceae</taxon>
        <taxon>Populus</taxon>
    </lineage>
</organism>
<evidence type="ECO:0000313" key="1">
    <source>
        <dbReference type="EMBL" id="NUU85726.1"/>
    </source>
</evidence>
<dbReference type="EMBL" id="GILB01005393">
    <property type="protein sequence ID" value="NUU85726.1"/>
    <property type="molecule type" value="Transcribed_RNA"/>
</dbReference>
<proteinExistence type="predicted"/>